<proteinExistence type="predicted"/>
<feature type="non-terminal residue" evidence="1">
    <location>
        <position position="1"/>
    </location>
</feature>
<organism evidence="1">
    <name type="scientific">Tetraselmis sp. GSL018</name>
    <dbReference type="NCBI Taxonomy" id="582737"/>
    <lineage>
        <taxon>Eukaryota</taxon>
        <taxon>Viridiplantae</taxon>
        <taxon>Chlorophyta</taxon>
        <taxon>core chlorophytes</taxon>
        <taxon>Chlorodendrophyceae</taxon>
        <taxon>Chlorodendrales</taxon>
        <taxon>Chlorodendraceae</taxon>
        <taxon>Tetraselmis</taxon>
    </lineage>
</organism>
<sequence length="84" mass="9830">FKNLTSSPVVYNPFNPYAYHLHLLELENNLCANSFRDMHMCLTSVPMVFPRIAHLNQYPPVRGSFLVYLFFIVLNEKLFCIFDG</sequence>
<dbReference type="EMBL" id="GBEZ01023828">
    <property type="protein sequence ID" value="JAC63092.1"/>
    <property type="molecule type" value="Transcribed_RNA"/>
</dbReference>
<evidence type="ECO:0000313" key="1">
    <source>
        <dbReference type="EMBL" id="JAC63092.1"/>
    </source>
</evidence>
<reference evidence="1" key="1">
    <citation type="submission" date="2014-05" db="EMBL/GenBank/DDBJ databases">
        <title>The transcriptome of the halophilic microalga Tetraselmis sp. GSL018 isolated from the Great Salt Lake, Utah.</title>
        <authorList>
            <person name="Jinkerson R.E."/>
            <person name="D'Adamo S."/>
            <person name="Posewitz M.C."/>
        </authorList>
    </citation>
    <scope>NUCLEOTIDE SEQUENCE</scope>
    <source>
        <strain evidence="1">GSL018</strain>
    </source>
</reference>
<feature type="non-terminal residue" evidence="1">
    <location>
        <position position="84"/>
    </location>
</feature>
<accession>A0A061QR15</accession>
<gene>
    <name evidence="1" type="ORF">TSPGSL018_21524</name>
</gene>
<name>A0A061QR15_9CHLO</name>
<protein>
    <submittedName>
        <fullName evidence="1">Uncharacterized protein</fullName>
    </submittedName>
</protein>
<dbReference type="AlphaFoldDB" id="A0A061QR15"/>